<dbReference type="PROSITE" id="PS51201">
    <property type="entry name" value="RCK_N"/>
    <property type="match status" value="1"/>
</dbReference>
<dbReference type="EMBL" id="JBBMFF010000252">
    <property type="protein sequence ID" value="MEQ2511932.1"/>
    <property type="molecule type" value="Genomic_DNA"/>
</dbReference>
<sequence length="216" mass="24075">MKSVLIIGMGRTGRHLASKMQELGNDVMIVDKNPAIIEALSGRFTDSNICDCTNDAIIKALGVDNFDICFVTIGEDFQASLVVTSLLKQFGARMIVSKAKQDIQADLLRKIGADEIVCPEREISEKLAVRYNADNIFDFIPLTADYSIYELPIQAAWIGQTLSGLNVRRKYQINIIAVKHDNEINPNVGPDYRFREGDHIILIGRSNEVFKLAAKM</sequence>
<evidence type="ECO:0000259" key="1">
    <source>
        <dbReference type="PROSITE" id="PS51201"/>
    </source>
</evidence>
<gene>
    <name evidence="3" type="ORF">WMO66_11895</name>
</gene>
<organism evidence="3 4">
    <name type="scientific">Faecousia intestinalis</name>
    <dbReference type="NCBI Taxonomy" id="3133167"/>
    <lineage>
        <taxon>Bacteria</taxon>
        <taxon>Bacillati</taxon>
        <taxon>Bacillota</taxon>
        <taxon>Clostridia</taxon>
        <taxon>Eubacteriales</taxon>
        <taxon>Oscillospiraceae</taxon>
        <taxon>Faecousia</taxon>
    </lineage>
</organism>
<accession>A0ABV1G935</accession>
<dbReference type="Pfam" id="PF02254">
    <property type="entry name" value="TrkA_N"/>
    <property type="match status" value="1"/>
</dbReference>
<dbReference type="RefSeq" id="WP_349136635.1">
    <property type="nucleotide sequence ID" value="NZ_JBBMFF010000252.1"/>
</dbReference>
<dbReference type="SUPFAM" id="SSF51735">
    <property type="entry name" value="NAD(P)-binding Rossmann-fold domains"/>
    <property type="match status" value="1"/>
</dbReference>
<dbReference type="InterPro" id="IPR006037">
    <property type="entry name" value="RCK_C"/>
</dbReference>
<keyword evidence="4" id="KW-1185">Reference proteome</keyword>
<protein>
    <submittedName>
        <fullName evidence="3">TrkA family potassium uptake protein</fullName>
    </submittedName>
</protein>
<reference evidence="3 4" key="1">
    <citation type="submission" date="2024-03" db="EMBL/GenBank/DDBJ databases">
        <title>Human intestinal bacterial collection.</title>
        <authorList>
            <person name="Pauvert C."/>
            <person name="Hitch T.C.A."/>
            <person name="Clavel T."/>
        </authorList>
    </citation>
    <scope>NUCLEOTIDE SEQUENCE [LARGE SCALE GENOMIC DNA]</scope>
    <source>
        <strain evidence="3 4">CLA-AA-H192</strain>
    </source>
</reference>
<feature type="domain" description="RCK N-terminal" evidence="1">
    <location>
        <begin position="1"/>
        <end position="118"/>
    </location>
</feature>
<dbReference type="InterPro" id="IPR003148">
    <property type="entry name" value="RCK_N"/>
</dbReference>
<dbReference type="SUPFAM" id="SSF116726">
    <property type="entry name" value="TrkA C-terminal domain-like"/>
    <property type="match status" value="1"/>
</dbReference>
<dbReference type="PANTHER" id="PTHR43833">
    <property type="entry name" value="POTASSIUM CHANNEL PROTEIN 2-RELATED-RELATED"/>
    <property type="match status" value="1"/>
</dbReference>
<evidence type="ECO:0000259" key="2">
    <source>
        <dbReference type="PROSITE" id="PS51202"/>
    </source>
</evidence>
<dbReference type="InterPro" id="IPR050721">
    <property type="entry name" value="Trk_Ktr_HKT_K-transport"/>
</dbReference>
<evidence type="ECO:0000313" key="4">
    <source>
        <dbReference type="Proteomes" id="UP001491552"/>
    </source>
</evidence>
<dbReference type="InterPro" id="IPR036291">
    <property type="entry name" value="NAD(P)-bd_dom_sf"/>
</dbReference>
<feature type="domain" description="RCK C-terminal" evidence="2">
    <location>
        <begin position="134"/>
        <end position="216"/>
    </location>
</feature>
<dbReference type="Gene3D" id="3.40.50.720">
    <property type="entry name" value="NAD(P)-binding Rossmann-like Domain"/>
    <property type="match status" value="1"/>
</dbReference>
<evidence type="ECO:0000313" key="3">
    <source>
        <dbReference type="EMBL" id="MEQ2511932.1"/>
    </source>
</evidence>
<dbReference type="Gene3D" id="3.30.70.1450">
    <property type="entry name" value="Regulator of K+ conductance, C-terminal domain"/>
    <property type="match status" value="1"/>
</dbReference>
<comment type="caution">
    <text evidence="3">The sequence shown here is derived from an EMBL/GenBank/DDBJ whole genome shotgun (WGS) entry which is preliminary data.</text>
</comment>
<proteinExistence type="predicted"/>
<dbReference type="PANTHER" id="PTHR43833:SF7">
    <property type="entry name" value="KTR SYSTEM POTASSIUM UPTAKE PROTEIN C"/>
    <property type="match status" value="1"/>
</dbReference>
<name>A0ABV1G935_9FIRM</name>
<dbReference type="PROSITE" id="PS51202">
    <property type="entry name" value="RCK_C"/>
    <property type="match status" value="1"/>
</dbReference>
<dbReference type="Pfam" id="PF02080">
    <property type="entry name" value="TrkA_C"/>
    <property type="match status" value="1"/>
</dbReference>
<dbReference type="Proteomes" id="UP001491552">
    <property type="component" value="Unassembled WGS sequence"/>
</dbReference>
<dbReference type="InterPro" id="IPR036721">
    <property type="entry name" value="RCK_C_sf"/>
</dbReference>